<dbReference type="AlphaFoldDB" id="A0A401RSA4"/>
<feature type="region of interest" description="Disordered" evidence="1">
    <location>
        <begin position="61"/>
        <end position="80"/>
    </location>
</feature>
<proteinExistence type="predicted"/>
<gene>
    <name evidence="2" type="ORF">chiPu_0019513</name>
</gene>
<organism evidence="2 3">
    <name type="scientific">Chiloscyllium punctatum</name>
    <name type="common">Brownbanded bambooshark</name>
    <name type="synonym">Hemiscyllium punctatum</name>
    <dbReference type="NCBI Taxonomy" id="137246"/>
    <lineage>
        <taxon>Eukaryota</taxon>
        <taxon>Metazoa</taxon>
        <taxon>Chordata</taxon>
        <taxon>Craniata</taxon>
        <taxon>Vertebrata</taxon>
        <taxon>Chondrichthyes</taxon>
        <taxon>Elasmobranchii</taxon>
        <taxon>Galeomorphii</taxon>
        <taxon>Galeoidea</taxon>
        <taxon>Orectolobiformes</taxon>
        <taxon>Hemiscylliidae</taxon>
        <taxon>Chiloscyllium</taxon>
    </lineage>
</organism>
<sequence>MRPNAVGRLDTEIGAVCSLKQLRSGDVALCSLATWSGVFWSLGRCSLKTQLGAQCSLETGHSTPVNWDRLDPVRSRDWAR</sequence>
<name>A0A401RSA4_CHIPU</name>
<feature type="compositionally biased region" description="Basic and acidic residues" evidence="1">
    <location>
        <begin position="68"/>
        <end position="80"/>
    </location>
</feature>
<accession>A0A401RSA4</accession>
<reference evidence="2 3" key="1">
    <citation type="journal article" date="2018" name="Nat. Ecol. Evol.">
        <title>Shark genomes provide insights into elasmobranch evolution and the origin of vertebrates.</title>
        <authorList>
            <person name="Hara Y"/>
            <person name="Yamaguchi K"/>
            <person name="Onimaru K"/>
            <person name="Kadota M"/>
            <person name="Koyanagi M"/>
            <person name="Keeley SD"/>
            <person name="Tatsumi K"/>
            <person name="Tanaka K"/>
            <person name="Motone F"/>
            <person name="Kageyama Y"/>
            <person name="Nozu R"/>
            <person name="Adachi N"/>
            <person name="Nishimura O"/>
            <person name="Nakagawa R"/>
            <person name="Tanegashima C"/>
            <person name="Kiyatake I"/>
            <person name="Matsumoto R"/>
            <person name="Murakumo K"/>
            <person name="Nishida K"/>
            <person name="Terakita A"/>
            <person name="Kuratani S"/>
            <person name="Sato K"/>
            <person name="Hyodo S Kuraku.S."/>
        </authorList>
    </citation>
    <scope>NUCLEOTIDE SEQUENCE [LARGE SCALE GENOMIC DNA]</scope>
</reference>
<evidence type="ECO:0000256" key="1">
    <source>
        <dbReference type="SAM" id="MobiDB-lite"/>
    </source>
</evidence>
<comment type="caution">
    <text evidence="2">The sequence shown here is derived from an EMBL/GenBank/DDBJ whole genome shotgun (WGS) entry which is preliminary data.</text>
</comment>
<protein>
    <submittedName>
        <fullName evidence="2">Uncharacterized protein</fullName>
    </submittedName>
</protein>
<dbReference type="EMBL" id="BEZZ01002027">
    <property type="protein sequence ID" value="GCC21033.1"/>
    <property type="molecule type" value="Genomic_DNA"/>
</dbReference>
<dbReference type="Proteomes" id="UP000287033">
    <property type="component" value="Unassembled WGS sequence"/>
</dbReference>
<keyword evidence="3" id="KW-1185">Reference proteome</keyword>
<evidence type="ECO:0000313" key="3">
    <source>
        <dbReference type="Proteomes" id="UP000287033"/>
    </source>
</evidence>
<evidence type="ECO:0000313" key="2">
    <source>
        <dbReference type="EMBL" id="GCC21033.1"/>
    </source>
</evidence>